<dbReference type="InParanoid" id="F0XIQ0"/>
<reference evidence="3 4" key="1">
    <citation type="journal article" date="2011" name="Proc. Natl. Acad. Sci. U.S.A.">
        <title>Genome and transcriptome analyses of the mountain pine beetle-fungal symbiont Grosmannia clavigera, a lodgepole pine pathogen.</title>
        <authorList>
            <person name="DiGuistini S."/>
            <person name="Wang Y."/>
            <person name="Liao N.Y."/>
            <person name="Taylor G."/>
            <person name="Tanguay P."/>
            <person name="Feau N."/>
            <person name="Henrissat B."/>
            <person name="Chan S.K."/>
            <person name="Hesse-Orce U."/>
            <person name="Alamouti S.M."/>
            <person name="Tsui C.K.M."/>
            <person name="Docking R.T."/>
            <person name="Levasseur A."/>
            <person name="Haridas S."/>
            <person name="Robertson G."/>
            <person name="Birol I."/>
            <person name="Holt R.A."/>
            <person name="Marra M.A."/>
            <person name="Hamelin R.C."/>
            <person name="Hirst M."/>
            <person name="Jones S.J.M."/>
            <person name="Bohlmann J."/>
            <person name="Breuil C."/>
        </authorList>
    </citation>
    <scope>NUCLEOTIDE SEQUENCE [LARGE SCALE GENOMIC DNA]</scope>
    <source>
        <strain evidence="4">kw1407 / UAMH 11150</strain>
    </source>
</reference>
<keyword evidence="2" id="KW-0812">Transmembrane</keyword>
<dbReference type="EMBL" id="GL629782">
    <property type="protein sequence ID" value="EFX02148.1"/>
    <property type="molecule type" value="Genomic_DNA"/>
</dbReference>
<dbReference type="GeneID" id="25975159"/>
<feature type="region of interest" description="Disordered" evidence="1">
    <location>
        <begin position="137"/>
        <end position="278"/>
    </location>
</feature>
<feature type="compositionally biased region" description="Polar residues" evidence="1">
    <location>
        <begin position="204"/>
        <end position="213"/>
    </location>
</feature>
<dbReference type="HOGENOM" id="CLU_829132_0_0_1"/>
<gene>
    <name evidence="3" type="ORF">CMQ_2197</name>
</gene>
<proteinExistence type="predicted"/>
<feature type="compositionally biased region" description="Basic and acidic residues" evidence="1">
    <location>
        <begin position="9"/>
        <end position="19"/>
    </location>
</feature>
<keyword evidence="2" id="KW-1133">Transmembrane helix</keyword>
<feature type="transmembrane region" description="Helical" evidence="2">
    <location>
        <begin position="115"/>
        <end position="137"/>
    </location>
</feature>
<feature type="compositionally biased region" description="Basic and acidic residues" evidence="1">
    <location>
        <begin position="214"/>
        <end position="224"/>
    </location>
</feature>
<dbReference type="AlphaFoldDB" id="F0XIQ0"/>
<evidence type="ECO:0000313" key="4">
    <source>
        <dbReference type="Proteomes" id="UP000007796"/>
    </source>
</evidence>
<name>F0XIQ0_GROCL</name>
<protein>
    <submittedName>
        <fullName evidence="3">Uncharacterized protein</fullName>
    </submittedName>
</protein>
<feature type="compositionally biased region" description="Polar residues" evidence="1">
    <location>
        <begin position="178"/>
        <end position="195"/>
    </location>
</feature>
<keyword evidence="2" id="KW-0472">Membrane</keyword>
<organism evidence="4">
    <name type="scientific">Grosmannia clavigera (strain kw1407 / UAMH 11150)</name>
    <name type="common">Blue stain fungus</name>
    <name type="synonym">Graphiocladiella clavigera</name>
    <dbReference type="NCBI Taxonomy" id="655863"/>
    <lineage>
        <taxon>Eukaryota</taxon>
        <taxon>Fungi</taxon>
        <taxon>Dikarya</taxon>
        <taxon>Ascomycota</taxon>
        <taxon>Pezizomycotina</taxon>
        <taxon>Sordariomycetes</taxon>
        <taxon>Sordariomycetidae</taxon>
        <taxon>Ophiostomatales</taxon>
        <taxon>Ophiostomataceae</taxon>
        <taxon>Leptographium</taxon>
    </lineage>
</organism>
<accession>F0XIQ0</accession>
<feature type="compositionally biased region" description="Polar residues" evidence="1">
    <location>
        <begin position="161"/>
        <end position="171"/>
    </location>
</feature>
<evidence type="ECO:0000313" key="3">
    <source>
        <dbReference type="EMBL" id="EFX02148.1"/>
    </source>
</evidence>
<keyword evidence="4" id="KW-1185">Reference proteome</keyword>
<feature type="region of interest" description="Disordered" evidence="1">
    <location>
        <begin position="1"/>
        <end position="71"/>
    </location>
</feature>
<dbReference type="Proteomes" id="UP000007796">
    <property type="component" value="Unassembled WGS sequence"/>
</dbReference>
<evidence type="ECO:0000256" key="1">
    <source>
        <dbReference type="SAM" id="MobiDB-lite"/>
    </source>
</evidence>
<sequence>MHPTDAADENNRSAERRPALADSTFPFGRLSAGPEDGSPGATSAVSSRNRSDSWPVMPPGRASGRGGEDKRQLLRASCLSRRRWDDIVRLVMPKPAAETDMSLQRSLAPRSRWRLVGASSAACAYMLLTCLTIAAGMSSTGPRTNGKSPPFRVNRMRPARDQNQNQNQASGSIDARMTGSSSVNNNSYAYTNVLPSSPPGRSNGRAQSPTNSGDRYDYYRDYRPQKQSPTSDYGDDGNGGGRNGGNRSNAGSGSDRDRDGRNASNDGNTRPFQHHVSFSFNLGPTGDYYTDNRNANGGGLAGMPVQMPLFGSGFPFGGGGGGQRGFGSFSPFRPF</sequence>
<dbReference type="RefSeq" id="XP_014171630.1">
    <property type="nucleotide sequence ID" value="XM_014316155.1"/>
</dbReference>
<feature type="compositionally biased region" description="Polar residues" evidence="1">
    <location>
        <begin position="137"/>
        <end position="147"/>
    </location>
</feature>
<evidence type="ECO:0000256" key="2">
    <source>
        <dbReference type="SAM" id="Phobius"/>
    </source>
</evidence>
<feature type="compositionally biased region" description="Polar residues" evidence="1">
    <location>
        <begin position="262"/>
        <end position="278"/>
    </location>
</feature>